<protein>
    <recommendedName>
        <fullName evidence="6">Dihydropteroate synthase</fullName>
        <ecNumber evidence="5">2.5.1.15</ecNumber>
    </recommendedName>
    <alternativeName>
        <fullName evidence="11">Dihydropteroate pyrophosphorylase</fullName>
    </alternativeName>
</protein>
<evidence type="ECO:0000256" key="7">
    <source>
        <dbReference type="ARBA" id="ARBA00022679"/>
    </source>
</evidence>
<proteinExistence type="inferred from homology"/>
<evidence type="ECO:0000259" key="12">
    <source>
        <dbReference type="PROSITE" id="PS50972"/>
    </source>
</evidence>
<dbReference type="InterPro" id="IPR000489">
    <property type="entry name" value="Pterin-binding_dom"/>
</dbReference>
<evidence type="ECO:0000256" key="10">
    <source>
        <dbReference type="ARBA" id="ARBA00022909"/>
    </source>
</evidence>
<comment type="caution">
    <text evidence="13">The sequence shown here is derived from an EMBL/GenBank/DDBJ whole genome shotgun (WGS) entry which is preliminary data.</text>
</comment>
<evidence type="ECO:0000256" key="5">
    <source>
        <dbReference type="ARBA" id="ARBA00012458"/>
    </source>
</evidence>
<dbReference type="PANTHER" id="PTHR20941">
    <property type="entry name" value="FOLATE SYNTHESIS PROTEINS"/>
    <property type="match status" value="1"/>
</dbReference>
<dbReference type="Pfam" id="PF00809">
    <property type="entry name" value="Pterin_bind"/>
    <property type="match status" value="1"/>
</dbReference>
<evidence type="ECO:0000256" key="8">
    <source>
        <dbReference type="ARBA" id="ARBA00022723"/>
    </source>
</evidence>
<evidence type="ECO:0000256" key="11">
    <source>
        <dbReference type="ARBA" id="ARBA00030193"/>
    </source>
</evidence>
<evidence type="ECO:0000256" key="3">
    <source>
        <dbReference type="ARBA" id="ARBA00004763"/>
    </source>
</evidence>
<comment type="similarity">
    <text evidence="4">Belongs to the DHPS family.</text>
</comment>
<gene>
    <name evidence="13" type="primary">folP</name>
    <name evidence="13" type="ORF">HXL70_04880</name>
</gene>
<name>A0A930B5M5_9FIRM</name>
<dbReference type="RefSeq" id="WP_007069497.1">
    <property type="nucleotide sequence ID" value="NZ_DBFVJQ010000018.1"/>
</dbReference>
<dbReference type="InterPro" id="IPR011005">
    <property type="entry name" value="Dihydropteroate_synth-like_sf"/>
</dbReference>
<reference evidence="13" key="1">
    <citation type="submission" date="2020-04" db="EMBL/GenBank/DDBJ databases">
        <title>Deep metagenomics examines the oral microbiome during advanced dental caries in children, revealing novel taxa and co-occurrences with host molecules.</title>
        <authorList>
            <person name="Baker J.L."/>
            <person name="Morton J.T."/>
            <person name="Dinis M."/>
            <person name="Alvarez R."/>
            <person name="Tran N.C."/>
            <person name="Knight R."/>
            <person name="Edlund A."/>
        </authorList>
    </citation>
    <scope>NUCLEOTIDE SEQUENCE</scope>
    <source>
        <strain evidence="13">JCVI_32_bin.14</strain>
    </source>
</reference>
<dbReference type="NCBIfam" id="TIGR01496">
    <property type="entry name" value="DHPS"/>
    <property type="match status" value="1"/>
</dbReference>
<evidence type="ECO:0000256" key="1">
    <source>
        <dbReference type="ARBA" id="ARBA00000012"/>
    </source>
</evidence>
<dbReference type="AlphaFoldDB" id="A0A930B5M5"/>
<dbReference type="Gene3D" id="3.20.20.20">
    <property type="entry name" value="Dihydropteroate synthase-like"/>
    <property type="match status" value="1"/>
</dbReference>
<comment type="cofactor">
    <cofactor evidence="2">
        <name>Mg(2+)</name>
        <dbReference type="ChEBI" id="CHEBI:18420"/>
    </cofactor>
</comment>
<keyword evidence="7 13" id="KW-0808">Transferase</keyword>
<dbReference type="InterPro" id="IPR006390">
    <property type="entry name" value="DHP_synth_dom"/>
</dbReference>
<evidence type="ECO:0000256" key="2">
    <source>
        <dbReference type="ARBA" id="ARBA00001946"/>
    </source>
</evidence>
<keyword evidence="9" id="KW-0460">Magnesium</keyword>
<evidence type="ECO:0000256" key="4">
    <source>
        <dbReference type="ARBA" id="ARBA00009503"/>
    </source>
</evidence>
<accession>A0A930B5M5</accession>
<evidence type="ECO:0000256" key="6">
    <source>
        <dbReference type="ARBA" id="ARBA00016919"/>
    </source>
</evidence>
<organism evidence="13 14">
    <name type="scientific">Dialister invisus</name>
    <dbReference type="NCBI Taxonomy" id="218538"/>
    <lineage>
        <taxon>Bacteria</taxon>
        <taxon>Bacillati</taxon>
        <taxon>Bacillota</taxon>
        <taxon>Negativicutes</taxon>
        <taxon>Veillonellales</taxon>
        <taxon>Veillonellaceae</taxon>
        <taxon>Dialister</taxon>
    </lineage>
</organism>
<dbReference type="Proteomes" id="UP000757890">
    <property type="component" value="Unassembled WGS sequence"/>
</dbReference>
<keyword evidence="10" id="KW-0289">Folate biosynthesis</keyword>
<dbReference type="PANTHER" id="PTHR20941:SF1">
    <property type="entry name" value="FOLIC ACID SYNTHESIS PROTEIN FOL1"/>
    <property type="match status" value="1"/>
</dbReference>
<sequence>MGILNVTPDSFSDGGRWNTAEKAQSHTREMTDAGADIIDVGAESTRPGGQPLTAEEEIERMKIFLPVVLRESSVPVSVDTYHWKTADYALHAGAHMMNDIWGLQYDHGEMAEVAGCHQVPVIVMHNKADTNYNGDVIEEMKIFFDKSLDIALQAGVKEENIILDPGIGFGKDGNQNMEVLRRLDELVRAFPCPWLLGVSRKRFIGAILDLPAGERDEGTGAAGLWGINKGCSILRVHNVSMAVRMAKVWDALKNCTVI</sequence>
<evidence type="ECO:0000313" key="13">
    <source>
        <dbReference type="EMBL" id="MBF1129364.1"/>
    </source>
</evidence>
<evidence type="ECO:0000313" key="14">
    <source>
        <dbReference type="Proteomes" id="UP000757890"/>
    </source>
</evidence>
<comment type="pathway">
    <text evidence="3">Cofactor biosynthesis; tetrahydrofolate biosynthesis; 7,8-dihydrofolate from 2-amino-4-hydroxy-6-hydroxymethyl-7,8-dihydropteridine diphosphate and 4-aminobenzoate: step 1/2.</text>
</comment>
<dbReference type="SUPFAM" id="SSF51717">
    <property type="entry name" value="Dihydropteroate synthetase-like"/>
    <property type="match status" value="1"/>
</dbReference>
<evidence type="ECO:0000256" key="9">
    <source>
        <dbReference type="ARBA" id="ARBA00022842"/>
    </source>
</evidence>
<dbReference type="InterPro" id="IPR045031">
    <property type="entry name" value="DHP_synth-like"/>
</dbReference>
<dbReference type="EMBL" id="JABZMK010000021">
    <property type="protein sequence ID" value="MBF1129364.1"/>
    <property type="molecule type" value="Genomic_DNA"/>
</dbReference>
<feature type="domain" description="Pterin-binding" evidence="12">
    <location>
        <begin position="1"/>
        <end position="247"/>
    </location>
</feature>
<dbReference type="EC" id="2.5.1.15" evidence="5"/>
<dbReference type="PROSITE" id="PS50972">
    <property type="entry name" value="PTERIN_BINDING"/>
    <property type="match status" value="1"/>
</dbReference>
<comment type="catalytic activity">
    <reaction evidence="1">
        <text>(7,8-dihydropterin-6-yl)methyl diphosphate + 4-aminobenzoate = 7,8-dihydropteroate + diphosphate</text>
        <dbReference type="Rhea" id="RHEA:19949"/>
        <dbReference type="ChEBI" id="CHEBI:17836"/>
        <dbReference type="ChEBI" id="CHEBI:17839"/>
        <dbReference type="ChEBI" id="CHEBI:33019"/>
        <dbReference type="ChEBI" id="CHEBI:72950"/>
        <dbReference type="EC" id="2.5.1.15"/>
    </reaction>
</comment>
<dbReference type="GO" id="GO:0046656">
    <property type="term" value="P:folic acid biosynthetic process"/>
    <property type="evidence" value="ECO:0007669"/>
    <property type="project" value="UniProtKB-KW"/>
</dbReference>
<dbReference type="GO" id="GO:0046654">
    <property type="term" value="P:tetrahydrofolate biosynthetic process"/>
    <property type="evidence" value="ECO:0007669"/>
    <property type="project" value="TreeGrafter"/>
</dbReference>
<dbReference type="GeneID" id="78277240"/>
<dbReference type="GO" id="GO:0004156">
    <property type="term" value="F:dihydropteroate synthase activity"/>
    <property type="evidence" value="ECO:0007669"/>
    <property type="project" value="UniProtKB-EC"/>
</dbReference>
<dbReference type="GO" id="GO:0046872">
    <property type="term" value="F:metal ion binding"/>
    <property type="evidence" value="ECO:0007669"/>
    <property type="project" value="UniProtKB-KW"/>
</dbReference>
<dbReference type="GO" id="GO:0005829">
    <property type="term" value="C:cytosol"/>
    <property type="evidence" value="ECO:0007669"/>
    <property type="project" value="TreeGrafter"/>
</dbReference>
<dbReference type="PROSITE" id="PS00793">
    <property type="entry name" value="DHPS_2"/>
    <property type="match status" value="1"/>
</dbReference>
<keyword evidence="8" id="KW-0479">Metal-binding</keyword>
<dbReference type="CDD" id="cd00739">
    <property type="entry name" value="DHPS"/>
    <property type="match status" value="1"/>
</dbReference>